<evidence type="ECO:0000313" key="1">
    <source>
        <dbReference type="EMBL" id="KAK8859791.1"/>
    </source>
</evidence>
<dbReference type="EMBL" id="JAPCWZ010000006">
    <property type="protein sequence ID" value="KAK8859791.1"/>
    <property type="molecule type" value="Genomic_DNA"/>
</dbReference>
<proteinExistence type="predicted"/>
<keyword evidence="2" id="KW-1185">Reference proteome</keyword>
<gene>
    <name evidence="1" type="ORF">PGQ11_010525</name>
</gene>
<comment type="caution">
    <text evidence="1">The sequence shown here is derived from an EMBL/GenBank/DDBJ whole genome shotgun (WGS) entry which is preliminary data.</text>
</comment>
<name>A0ABR2IA34_9PEZI</name>
<protein>
    <submittedName>
        <fullName evidence="1">Uncharacterized protein</fullName>
    </submittedName>
</protein>
<sequence>MGKMLPPVPFENLQRITIVPRCWEHGCSPIRKDIKTVDNFLCHIAAKYFPSLREIDIDLPESLDLGRQSFLSPTRRITRRMANSIRPLFIRTKDEGGLQFIPTFTKHRVGWVLMRILVMKKQEAACYGAGEDPTKHQAFLNYMGLCLWHVFPPPNFLPNDREMCIVRMTYYLTGQW</sequence>
<dbReference type="Proteomes" id="UP001390339">
    <property type="component" value="Unassembled WGS sequence"/>
</dbReference>
<organism evidence="1 2">
    <name type="scientific">Apiospora arundinis</name>
    <dbReference type="NCBI Taxonomy" id="335852"/>
    <lineage>
        <taxon>Eukaryota</taxon>
        <taxon>Fungi</taxon>
        <taxon>Dikarya</taxon>
        <taxon>Ascomycota</taxon>
        <taxon>Pezizomycotina</taxon>
        <taxon>Sordariomycetes</taxon>
        <taxon>Xylariomycetidae</taxon>
        <taxon>Amphisphaeriales</taxon>
        <taxon>Apiosporaceae</taxon>
        <taxon>Apiospora</taxon>
    </lineage>
</organism>
<reference evidence="1 2" key="1">
    <citation type="journal article" date="2024" name="IMA Fungus">
        <title>Apiospora arundinis, a panoply of carbohydrate-active enzymes and secondary metabolites.</title>
        <authorList>
            <person name="Sorensen T."/>
            <person name="Petersen C."/>
            <person name="Muurmann A.T."/>
            <person name="Christiansen J.V."/>
            <person name="Brundto M.L."/>
            <person name="Overgaard C.K."/>
            <person name="Boysen A.T."/>
            <person name="Wollenberg R.D."/>
            <person name="Larsen T.O."/>
            <person name="Sorensen J.L."/>
            <person name="Nielsen K.L."/>
            <person name="Sondergaard T.E."/>
        </authorList>
    </citation>
    <scope>NUCLEOTIDE SEQUENCE [LARGE SCALE GENOMIC DNA]</scope>
    <source>
        <strain evidence="1 2">AAU 773</strain>
    </source>
</reference>
<evidence type="ECO:0000313" key="2">
    <source>
        <dbReference type="Proteomes" id="UP001390339"/>
    </source>
</evidence>
<accession>A0ABR2IA34</accession>